<gene>
    <name evidence="7" type="ORF">L9F63_001616</name>
</gene>
<keyword evidence="4 6" id="KW-1133">Transmembrane helix</keyword>
<evidence type="ECO:0000313" key="7">
    <source>
        <dbReference type="EMBL" id="KAJ9591799.1"/>
    </source>
</evidence>
<feature type="transmembrane region" description="Helical" evidence="6">
    <location>
        <begin position="246"/>
        <end position="267"/>
    </location>
</feature>
<name>A0AAD8A3F1_DIPPU</name>
<feature type="transmembrane region" description="Helical" evidence="6">
    <location>
        <begin position="31"/>
        <end position="52"/>
    </location>
</feature>
<evidence type="ECO:0000256" key="4">
    <source>
        <dbReference type="ARBA" id="ARBA00022989"/>
    </source>
</evidence>
<evidence type="ECO:0000313" key="8">
    <source>
        <dbReference type="Proteomes" id="UP001233999"/>
    </source>
</evidence>
<evidence type="ECO:0000256" key="3">
    <source>
        <dbReference type="ARBA" id="ARBA00022692"/>
    </source>
</evidence>
<dbReference type="AlphaFoldDB" id="A0AAD8A3F1"/>
<protein>
    <submittedName>
        <fullName evidence="7">Uncharacterized protein</fullName>
    </submittedName>
</protein>
<evidence type="ECO:0000256" key="1">
    <source>
        <dbReference type="ARBA" id="ARBA00004651"/>
    </source>
</evidence>
<feature type="non-terminal residue" evidence="7">
    <location>
        <position position="270"/>
    </location>
</feature>
<feature type="transmembrane region" description="Helical" evidence="6">
    <location>
        <begin position="64"/>
        <end position="92"/>
    </location>
</feature>
<evidence type="ECO:0000256" key="6">
    <source>
        <dbReference type="SAM" id="Phobius"/>
    </source>
</evidence>
<dbReference type="InterPro" id="IPR013604">
    <property type="entry name" value="7TM_chemorcpt"/>
</dbReference>
<comment type="caution">
    <text evidence="7">The sequence shown here is derived from an EMBL/GenBank/DDBJ whole genome shotgun (WGS) entry which is preliminary data.</text>
</comment>
<comment type="subcellular location">
    <subcellularLocation>
        <location evidence="1">Cell membrane</location>
        <topology evidence="1">Multi-pass membrane protein</topology>
    </subcellularLocation>
</comment>
<feature type="transmembrane region" description="Helical" evidence="6">
    <location>
        <begin position="121"/>
        <end position="141"/>
    </location>
</feature>
<dbReference type="Pfam" id="PF08395">
    <property type="entry name" value="7tm_7"/>
    <property type="match status" value="1"/>
</dbReference>
<keyword evidence="2" id="KW-1003">Cell membrane</keyword>
<organism evidence="7 8">
    <name type="scientific">Diploptera punctata</name>
    <name type="common">Pacific beetle cockroach</name>
    <dbReference type="NCBI Taxonomy" id="6984"/>
    <lineage>
        <taxon>Eukaryota</taxon>
        <taxon>Metazoa</taxon>
        <taxon>Ecdysozoa</taxon>
        <taxon>Arthropoda</taxon>
        <taxon>Hexapoda</taxon>
        <taxon>Insecta</taxon>
        <taxon>Pterygota</taxon>
        <taxon>Neoptera</taxon>
        <taxon>Polyneoptera</taxon>
        <taxon>Dictyoptera</taxon>
        <taxon>Blattodea</taxon>
        <taxon>Blaberoidea</taxon>
        <taxon>Blaberidae</taxon>
        <taxon>Diplopterinae</taxon>
        <taxon>Diploptera</taxon>
    </lineage>
</organism>
<keyword evidence="3 6" id="KW-0812">Transmembrane</keyword>
<reference evidence="7" key="1">
    <citation type="journal article" date="2023" name="IScience">
        <title>Live-bearing cockroach genome reveals convergent evolutionary mechanisms linked to viviparity in insects and beyond.</title>
        <authorList>
            <person name="Fouks B."/>
            <person name="Harrison M.C."/>
            <person name="Mikhailova A.A."/>
            <person name="Marchal E."/>
            <person name="English S."/>
            <person name="Carruthers M."/>
            <person name="Jennings E.C."/>
            <person name="Chiamaka E.L."/>
            <person name="Frigard R.A."/>
            <person name="Pippel M."/>
            <person name="Attardo G.M."/>
            <person name="Benoit J.B."/>
            <person name="Bornberg-Bauer E."/>
            <person name="Tobe S.S."/>
        </authorList>
    </citation>
    <scope>NUCLEOTIDE SEQUENCE</scope>
    <source>
        <strain evidence="7">Stay&amp;Tobe</strain>
    </source>
</reference>
<sequence>MDSFKATILLSQLIGAFPLKKGPKKKNGENIYILQSILSLIIFSGTLSTNLYSQISWYQQQIEITFIFSLLLNCTVAFYTYITGVVISSLYYETMLNVFNKLLYPFGQFQKGFNEFFKQEIFPLIFGILLIALCTTTLLFLRSEIYTTPTFILFCFSNMVVYISMYVIQIQFITFVFILNQHFYLINCKLLHLSNNTNMFNVAATTSGKVDNCNFYLQTESAKTVLNTLSNLHKDLRMLTQQINTIYSAHILLHVLVIYTGLSFSLYHIY</sequence>
<reference evidence="7" key="2">
    <citation type="submission" date="2023-05" db="EMBL/GenBank/DDBJ databases">
        <authorList>
            <person name="Fouks B."/>
        </authorList>
    </citation>
    <scope>NUCLEOTIDE SEQUENCE</scope>
    <source>
        <strain evidence="7">Stay&amp;Tobe</strain>
        <tissue evidence="7">Testes</tissue>
    </source>
</reference>
<accession>A0AAD8A3F1</accession>
<evidence type="ECO:0000256" key="5">
    <source>
        <dbReference type="ARBA" id="ARBA00023136"/>
    </source>
</evidence>
<dbReference type="GO" id="GO:0005886">
    <property type="term" value="C:plasma membrane"/>
    <property type="evidence" value="ECO:0007669"/>
    <property type="project" value="UniProtKB-SubCell"/>
</dbReference>
<dbReference type="GO" id="GO:0050909">
    <property type="term" value="P:sensory perception of taste"/>
    <property type="evidence" value="ECO:0007669"/>
    <property type="project" value="InterPro"/>
</dbReference>
<dbReference type="Proteomes" id="UP001233999">
    <property type="component" value="Unassembled WGS sequence"/>
</dbReference>
<dbReference type="EMBL" id="JASPKZ010003856">
    <property type="protein sequence ID" value="KAJ9591799.1"/>
    <property type="molecule type" value="Genomic_DNA"/>
</dbReference>
<evidence type="ECO:0000256" key="2">
    <source>
        <dbReference type="ARBA" id="ARBA00022475"/>
    </source>
</evidence>
<feature type="transmembrane region" description="Helical" evidence="6">
    <location>
        <begin position="153"/>
        <end position="179"/>
    </location>
</feature>
<proteinExistence type="predicted"/>
<keyword evidence="8" id="KW-1185">Reference proteome</keyword>
<keyword evidence="5 6" id="KW-0472">Membrane</keyword>